<dbReference type="RefSeq" id="WP_258217279.1">
    <property type="nucleotide sequence ID" value="NZ_JANQBD010000031.1"/>
</dbReference>
<accession>A0ABT1YRC3</accession>
<proteinExistence type="predicted"/>
<comment type="caution">
    <text evidence="1">The sequence shown here is derived from an EMBL/GenBank/DDBJ whole genome shotgun (WGS) entry which is preliminary data.</text>
</comment>
<keyword evidence="2" id="KW-1185">Reference proteome</keyword>
<evidence type="ECO:0000313" key="1">
    <source>
        <dbReference type="EMBL" id="MCR8635734.1"/>
    </source>
</evidence>
<organism evidence="1 2">
    <name type="scientific">Paenibacillus radicis</name>
    <name type="common">ex Xue et al. 2023</name>
    <dbReference type="NCBI Taxonomy" id="2972489"/>
    <lineage>
        <taxon>Bacteria</taxon>
        <taxon>Bacillati</taxon>
        <taxon>Bacillota</taxon>
        <taxon>Bacilli</taxon>
        <taxon>Bacillales</taxon>
        <taxon>Paenibacillaceae</taxon>
        <taxon>Paenibacillus</taxon>
    </lineage>
</organism>
<reference evidence="1 2" key="1">
    <citation type="submission" date="2022-08" db="EMBL/GenBank/DDBJ databases">
        <title>Paenibacillus endoradicis sp. nov., Paenibacillus radicibacter sp. nov and Paenibacillus pararadicis sp. nov., three cold-adapted plant growth-promoting bacteria isolated from root of Larix gmelinii in Great Khingan.</title>
        <authorList>
            <person name="Xue H."/>
        </authorList>
    </citation>
    <scope>NUCLEOTIDE SEQUENCE [LARGE SCALE GENOMIC DNA]</scope>
    <source>
        <strain evidence="1 2">N5-1-1-5</strain>
    </source>
</reference>
<protein>
    <submittedName>
        <fullName evidence="1">Uncharacterized protein</fullName>
    </submittedName>
</protein>
<gene>
    <name evidence="1" type="ORF">NV381_31465</name>
</gene>
<dbReference type="EMBL" id="JANQBD010000031">
    <property type="protein sequence ID" value="MCR8635734.1"/>
    <property type="molecule type" value="Genomic_DNA"/>
</dbReference>
<evidence type="ECO:0000313" key="2">
    <source>
        <dbReference type="Proteomes" id="UP001300012"/>
    </source>
</evidence>
<dbReference type="Proteomes" id="UP001300012">
    <property type="component" value="Unassembled WGS sequence"/>
</dbReference>
<name>A0ABT1YRC3_9BACL</name>
<sequence length="62" mass="7000">MNIFEIIAKGTHVGLLMSSGEMITGEFSCWVKEFGSIIITLPCETGFVQLDIYKINLFWEVV</sequence>